<keyword evidence="5" id="KW-0680">Restriction system</keyword>
<dbReference type="Gene3D" id="3.40.50.150">
    <property type="entry name" value="Vaccinia Virus protein VP39"/>
    <property type="match status" value="1"/>
</dbReference>
<dbReference type="InterPro" id="IPR029063">
    <property type="entry name" value="SAM-dependent_MTases_sf"/>
</dbReference>
<evidence type="ECO:0000256" key="1">
    <source>
        <dbReference type="ARBA" id="ARBA00011900"/>
    </source>
</evidence>
<dbReference type="PANTHER" id="PTHR42933:SF4">
    <property type="entry name" value="TYPE I RESTRICTION ENZYME ECOKI METHYLASE SUBUNIT"/>
    <property type="match status" value="1"/>
</dbReference>
<dbReference type="AlphaFoldDB" id="A0A6M3LZQ6"/>
<sequence>MQEREVYDMALKGELDLSREDVLDIHYGSRGAGQFFTPDPAAELLAGLAEIQPHETVLDPAAGLGNLMLPALKYTDKVKGIELLWDTAQLASHYLDLDITRADALEAEWPECDVILMNPPFGKFNGKPDWYPFKGQGKKEVAFLHLAMKRAKRRVVAIVPNSLLANRNDIPIRKYLLEKHGVLASISLPPKTFWKSRREINKWKWPVTGTHTGILVIDVERPPGDYNVFMCSPENVDDLPEVLCHWHKHREKTQATQKRRCLRHNRACLLIERDIQEHVRGI</sequence>
<gene>
    <name evidence="8" type="ORF">MM171A01418_0022</name>
</gene>
<evidence type="ECO:0000256" key="6">
    <source>
        <dbReference type="ARBA" id="ARBA00047942"/>
    </source>
</evidence>
<keyword evidence="4" id="KW-0949">S-adenosyl-L-methionine</keyword>
<evidence type="ECO:0000313" key="8">
    <source>
        <dbReference type="EMBL" id="QJA99012.1"/>
    </source>
</evidence>
<dbReference type="GO" id="GO:0032259">
    <property type="term" value="P:methylation"/>
    <property type="evidence" value="ECO:0007669"/>
    <property type="project" value="UniProtKB-KW"/>
</dbReference>
<proteinExistence type="predicted"/>
<dbReference type="PANTHER" id="PTHR42933">
    <property type="entry name" value="SLR6095 PROTEIN"/>
    <property type="match status" value="1"/>
</dbReference>
<dbReference type="EMBL" id="MT143622">
    <property type="protein sequence ID" value="QJA99012.1"/>
    <property type="molecule type" value="Genomic_DNA"/>
</dbReference>
<dbReference type="GO" id="GO:0009007">
    <property type="term" value="F:site-specific DNA-methyltransferase (adenine-specific) activity"/>
    <property type="evidence" value="ECO:0007669"/>
    <property type="project" value="UniProtKB-EC"/>
</dbReference>
<dbReference type="GO" id="GO:0008170">
    <property type="term" value="F:N-methyltransferase activity"/>
    <property type="evidence" value="ECO:0007669"/>
    <property type="project" value="InterPro"/>
</dbReference>
<evidence type="ECO:0000256" key="5">
    <source>
        <dbReference type="ARBA" id="ARBA00022747"/>
    </source>
</evidence>
<dbReference type="PROSITE" id="PS00092">
    <property type="entry name" value="N6_MTASE"/>
    <property type="match status" value="1"/>
</dbReference>
<dbReference type="Pfam" id="PF02384">
    <property type="entry name" value="N6_Mtase"/>
    <property type="match status" value="1"/>
</dbReference>
<evidence type="ECO:0000256" key="4">
    <source>
        <dbReference type="ARBA" id="ARBA00022691"/>
    </source>
</evidence>
<dbReference type="SUPFAM" id="SSF53335">
    <property type="entry name" value="S-adenosyl-L-methionine-dependent methyltransferases"/>
    <property type="match status" value="1"/>
</dbReference>
<dbReference type="GO" id="GO:0003677">
    <property type="term" value="F:DNA binding"/>
    <property type="evidence" value="ECO:0007669"/>
    <property type="project" value="InterPro"/>
</dbReference>
<comment type="catalytic activity">
    <reaction evidence="6">
        <text>a 2'-deoxyadenosine in DNA + S-adenosyl-L-methionine = an N(6)-methyl-2'-deoxyadenosine in DNA + S-adenosyl-L-homocysteine + H(+)</text>
        <dbReference type="Rhea" id="RHEA:15197"/>
        <dbReference type="Rhea" id="RHEA-COMP:12418"/>
        <dbReference type="Rhea" id="RHEA-COMP:12419"/>
        <dbReference type="ChEBI" id="CHEBI:15378"/>
        <dbReference type="ChEBI" id="CHEBI:57856"/>
        <dbReference type="ChEBI" id="CHEBI:59789"/>
        <dbReference type="ChEBI" id="CHEBI:90615"/>
        <dbReference type="ChEBI" id="CHEBI:90616"/>
        <dbReference type="EC" id="2.1.1.72"/>
    </reaction>
</comment>
<keyword evidence="3 8" id="KW-0808">Transferase</keyword>
<evidence type="ECO:0000256" key="2">
    <source>
        <dbReference type="ARBA" id="ARBA00022603"/>
    </source>
</evidence>
<organism evidence="8">
    <name type="scientific">viral metagenome</name>
    <dbReference type="NCBI Taxonomy" id="1070528"/>
    <lineage>
        <taxon>unclassified sequences</taxon>
        <taxon>metagenomes</taxon>
        <taxon>organismal metagenomes</taxon>
    </lineage>
</organism>
<accession>A0A6M3LZQ6</accession>
<dbReference type="InterPro" id="IPR002052">
    <property type="entry name" value="DNA_methylase_N6_adenine_CS"/>
</dbReference>
<feature type="domain" description="DNA methylase adenine-specific" evidence="7">
    <location>
        <begin position="31"/>
        <end position="196"/>
    </location>
</feature>
<dbReference type="InterPro" id="IPR003356">
    <property type="entry name" value="DNA_methylase_A-5"/>
</dbReference>
<dbReference type="PRINTS" id="PR00507">
    <property type="entry name" value="N12N6MTFRASE"/>
</dbReference>
<keyword evidence="2 8" id="KW-0489">Methyltransferase</keyword>
<protein>
    <recommendedName>
        <fullName evidence="1">site-specific DNA-methyltransferase (adenine-specific)</fullName>
        <ecNumber evidence="1">2.1.1.72</ecNumber>
    </recommendedName>
</protein>
<dbReference type="InterPro" id="IPR051537">
    <property type="entry name" value="DNA_Adenine_Mtase"/>
</dbReference>
<evidence type="ECO:0000259" key="7">
    <source>
        <dbReference type="Pfam" id="PF02384"/>
    </source>
</evidence>
<dbReference type="GO" id="GO:0009307">
    <property type="term" value="P:DNA restriction-modification system"/>
    <property type="evidence" value="ECO:0007669"/>
    <property type="project" value="UniProtKB-KW"/>
</dbReference>
<reference evidence="8" key="1">
    <citation type="submission" date="2020-03" db="EMBL/GenBank/DDBJ databases">
        <title>The deep terrestrial virosphere.</title>
        <authorList>
            <person name="Holmfeldt K."/>
            <person name="Nilsson E."/>
            <person name="Simone D."/>
            <person name="Lopez-Fernandez M."/>
            <person name="Wu X."/>
            <person name="de Brujin I."/>
            <person name="Lundin D."/>
            <person name="Andersson A."/>
            <person name="Bertilsson S."/>
            <person name="Dopson M."/>
        </authorList>
    </citation>
    <scope>NUCLEOTIDE SEQUENCE</scope>
    <source>
        <strain evidence="8">MM171A01418</strain>
    </source>
</reference>
<evidence type="ECO:0000256" key="3">
    <source>
        <dbReference type="ARBA" id="ARBA00022679"/>
    </source>
</evidence>
<dbReference type="EC" id="2.1.1.72" evidence="1"/>
<name>A0A6M3LZQ6_9ZZZZ</name>